<dbReference type="InterPro" id="IPR023780">
    <property type="entry name" value="Chromo_domain"/>
</dbReference>
<feature type="non-terminal residue" evidence="9">
    <location>
        <position position="1"/>
    </location>
</feature>
<evidence type="ECO:0000313" key="10">
    <source>
        <dbReference type="Proteomes" id="UP000326759"/>
    </source>
</evidence>
<dbReference type="InterPro" id="IPR051219">
    <property type="entry name" value="Heterochromatin_chromo-domain"/>
</dbReference>
<dbReference type="SUPFAM" id="SSF54160">
    <property type="entry name" value="Chromo domain-like"/>
    <property type="match status" value="2"/>
</dbReference>
<feature type="compositionally biased region" description="Basic and acidic residues" evidence="7">
    <location>
        <begin position="76"/>
        <end position="86"/>
    </location>
</feature>
<dbReference type="AlphaFoldDB" id="A0A5N5SIM8"/>
<evidence type="ECO:0000256" key="7">
    <source>
        <dbReference type="SAM" id="MobiDB-lite"/>
    </source>
</evidence>
<dbReference type="InterPro" id="IPR000953">
    <property type="entry name" value="Chromo/chromo_shadow_dom"/>
</dbReference>
<dbReference type="GO" id="GO:0005634">
    <property type="term" value="C:nucleus"/>
    <property type="evidence" value="ECO:0007669"/>
    <property type="project" value="UniProtKB-SubCell"/>
</dbReference>
<keyword evidence="3" id="KW-0805">Transcription regulation</keyword>
<dbReference type="GO" id="GO:0000792">
    <property type="term" value="C:heterochromatin"/>
    <property type="evidence" value="ECO:0007669"/>
    <property type="project" value="UniProtKB-ARBA"/>
</dbReference>
<dbReference type="EMBL" id="SEYY01024839">
    <property type="protein sequence ID" value="KAB7493857.1"/>
    <property type="molecule type" value="Genomic_DNA"/>
</dbReference>
<dbReference type="GO" id="GO:0031507">
    <property type="term" value="P:heterochromatin formation"/>
    <property type="evidence" value="ECO:0007669"/>
    <property type="project" value="UniProtKB-ARBA"/>
</dbReference>
<dbReference type="SMART" id="SM00300">
    <property type="entry name" value="ChSh"/>
    <property type="match status" value="2"/>
</dbReference>
<evidence type="ECO:0000259" key="8">
    <source>
        <dbReference type="PROSITE" id="PS50013"/>
    </source>
</evidence>
<organism evidence="9 10">
    <name type="scientific">Armadillidium nasatum</name>
    <dbReference type="NCBI Taxonomy" id="96803"/>
    <lineage>
        <taxon>Eukaryota</taxon>
        <taxon>Metazoa</taxon>
        <taxon>Ecdysozoa</taxon>
        <taxon>Arthropoda</taxon>
        <taxon>Crustacea</taxon>
        <taxon>Multicrustacea</taxon>
        <taxon>Malacostraca</taxon>
        <taxon>Eumalacostraca</taxon>
        <taxon>Peracarida</taxon>
        <taxon>Isopoda</taxon>
        <taxon>Oniscidea</taxon>
        <taxon>Crinocheta</taxon>
        <taxon>Armadillidiidae</taxon>
        <taxon>Armadillidium</taxon>
    </lineage>
</organism>
<dbReference type="InterPro" id="IPR017984">
    <property type="entry name" value="Chromo_dom_subgr"/>
</dbReference>
<dbReference type="InterPro" id="IPR023779">
    <property type="entry name" value="Chromodomain_CS"/>
</dbReference>
<dbReference type="FunFam" id="2.40.50.40:FF:000031">
    <property type="entry name" value="Heterochromatin protein 1"/>
    <property type="match status" value="1"/>
</dbReference>
<keyword evidence="4" id="KW-0804">Transcription</keyword>
<dbReference type="Proteomes" id="UP000326759">
    <property type="component" value="Unassembled WGS sequence"/>
</dbReference>
<evidence type="ECO:0000256" key="2">
    <source>
        <dbReference type="ARBA" id="ARBA00022737"/>
    </source>
</evidence>
<feature type="domain" description="Chromo" evidence="8">
    <location>
        <begin position="123"/>
        <end position="181"/>
    </location>
</feature>
<dbReference type="Pfam" id="PF01393">
    <property type="entry name" value="Chromo_shadow"/>
    <property type="match status" value="1"/>
</dbReference>
<dbReference type="PANTHER" id="PTHR22812">
    <property type="entry name" value="CHROMOBOX PROTEIN"/>
    <property type="match status" value="1"/>
</dbReference>
<accession>A0A5N5SIM8</accession>
<protein>
    <recommendedName>
        <fullName evidence="6">Heterochromatin protein 1</fullName>
    </recommendedName>
</protein>
<dbReference type="CDD" id="cd18631">
    <property type="entry name" value="CD_HP1_like"/>
    <property type="match status" value="1"/>
</dbReference>
<name>A0A5N5SIM8_9CRUS</name>
<reference evidence="9 10" key="1">
    <citation type="journal article" date="2019" name="PLoS Biol.">
        <title>Sex chromosomes control vertical transmission of feminizing Wolbachia symbionts in an isopod.</title>
        <authorList>
            <person name="Becking T."/>
            <person name="Chebbi M.A."/>
            <person name="Giraud I."/>
            <person name="Moumen B."/>
            <person name="Laverre T."/>
            <person name="Caubet Y."/>
            <person name="Peccoud J."/>
            <person name="Gilbert C."/>
            <person name="Cordaux R."/>
        </authorList>
    </citation>
    <scope>NUCLEOTIDE SEQUENCE [LARGE SCALE GENOMIC DNA]</scope>
    <source>
        <strain evidence="9">ANa2</strain>
        <tissue evidence="9">Whole body excluding digestive tract and cuticle</tissue>
    </source>
</reference>
<evidence type="ECO:0000256" key="3">
    <source>
        <dbReference type="ARBA" id="ARBA00023015"/>
    </source>
</evidence>
<dbReference type="GO" id="GO:0003682">
    <property type="term" value="F:chromatin binding"/>
    <property type="evidence" value="ECO:0007669"/>
    <property type="project" value="UniProtKB-ARBA"/>
</dbReference>
<feature type="domain" description="Chromo" evidence="8">
    <location>
        <begin position="28"/>
        <end position="86"/>
    </location>
</feature>
<comment type="subcellular location">
    <subcellularLocation>
        <location evidence="1">Nucleus</location>
    </subcellularLocation>
</comment>
<gene>
    <name evidence="9" type="primary">Cbx3</name>
    <name evidence="9" type="ORF">Anas_05852</name>
</gene>
<keyword evidence="2" id="KW-0677">Repeat</keyword>
<dbReference type="OrthoDB" id="273092at2759"/>
<feature type="compositionally biased region" description="Acidic residues" evidence="7">
    <location>
        <begin position="16"/>
        <end position="28"/>
    </location>
</feature>
<dbReference type="CDD" id="cd00034">
    <property type="entry name" value="CSD"/>
    <property type="match status" value="1"/>
</dbReference>
<feature type="region of interest" description="Disordered" evidence="7">
    <location>
        <begin position="76"/>
        <end position="128"/>
    </location>
</feature>
<evidence type="ECO:0000256" key="5">
    <source>
        <dbReference type="ARBA" id="ARBA00023242"/>
    </source>
</evidence>
<dbReference type="Gene3D" id="2.40.50.40">
    <property type="match status" value="2"/>
</dbReference>
<evidence type="ECO:0000256" key="4">
    <source>
        <dbReference type="ARBA" id="ARBA00023163"/>
    </source>
</evidence>
<dbReference type="PRINTS" id="PR00504">
    <property type="entry name" value="CHROMODOMAIN"/>
</dbReference>
<dbReference type="PROSITE" id="PS50013">
    <property type="entry name" value="CHROMO_2"/>
    <property type="match status" value="2"/>
</dbReference>
<evidence type="ECO:0000256" key="6">
    <source>
        <dbReference type="ARBA" id="ARBA00073803"/>
    </source>
</evidence>
<dbReference type="PROSITE" id="PS00598">
    <property type="entry name" value="CHROMO_1"/>
    <property type="match status" value="1"/>
</dbReference>
<evidence type="ECO:0000256" key="1">
    <source>
        <dbReference type="ARBA" id="ARBA00004123"/>
    </source>
</evidence>
<feature type="region of interest" description="Disordered" evidence="7">
    <location>
        <begin position="1"/>
        <end position="28"/>
    </location>
</feature>
<keyword evidence="5" id="KW-0539">Nucleus</keyword>
<feature type="compositionally biased region" description="Basic and acidic residues" evidence="7">
    <location>
        <begin position="100"/>
        <end position="127"/>
    </location>
</feature>
<dbReference type="FunFam" id="2.40.50.40:FF:000007">
    <property type="entry name" value="Chromobox protein homolog 1"/>
    <property type="match status" value="1"/>
</dbReference>
<dbReference type="InterPro" id="IPR016197">
    <property type="entry name" value="Chromo-like_dom_sf"/>
</dbReference>
<dbReference type="SMART" id="SM00298">
    <property type="entry name" value="CHROMO"/>
    <property type="match status" value="2"/>
</dbReference>
<proteinExistence type="predicted"/>
<keyword evidence="10" id="KW-1185">Reference proteome</keyword>
<comment type="caution">
    <text evidence="9">The sequence shown here is derived from an EMBL/GenBank/DDBJ whole genome shotgun (WGS) entry which is preliminary data.</text>
</comment>
<dbReference type="Pfam" id="PF00385">
    <property type="entry name" value="Chromo"/>
    <property type="match status" value="1"/>
</dbReference>
<evidence type="ECO:0000313" key="9">
    <source>
        <dbReference type="EMBL" id="KAB7493857.1"/>
    </source>
</evidence>
<sequence length="191" mass="21972">TEAATPMSKKGKESPEIDDDAVPEEEEYSVEKILDKRIKNGKVEYFLKWKGYGEEDNTWEPEANLDCPELISEFEENRKKEEAKKKEEKKRKSTTAAPEESAKKKSKKPVEDDNRPRGFDRGLEAERIIGATDSSGELMFLMKWRGTDEADLVPARQANSRCPQVVIKFYEERLTWHSSTNDEEEGNHDAD</sequence>
<dbReference type="InterPro" id="IPR008251">
    <property type="entry name" value="Chromo_shadow_dom"/>
</dbReference>